<dbReference type="EC" id="1.7.1.4" evidence="6"/>
<dbReference type="PANTHER" id="PTHR43429:SF3">
    <property type="entry name" value="NITRITE REDUCTASE [NAD(P)H]"/>
    <property type="match status" value="1"/>
</dbReference>
<comment type="cofactor">
    <cofactor evidence="1">
        <name>FAD</name>
        <dbReference type="ChEBI" id="CHEBI:57692"/>
    </cofactor>
</comment>
<dbReference type="AlphaFoldDB" id="M1Z7A2"/>
<dbReference type="Gene3D" id="3.50.50.60">
    <property type="entry name" value="FAD/NAD(P)-binding domain"/>
    <property type="match status" value="2"/>
</dbReference>
<keyword evidence="2" id="KW-0285">Flavoprotein</keyword>
<dbReference type="OrthoDB" id="9807946at2"/>
<dbReference type="PANTHER" id="PTHR43429">
    <property type="entry name" value="PYRIDINE NUCLEOTIDE-DISULFIDE OXIDOREDUCTASE DOMAIN-CONTAINING"/>
    <property type="match status" value="1"/>
</dbReference>
<protein>
    <submittedName>
        <fullName evidence="6">Nitrate reductase, NADH oxidase subunit</fullName>
        <ecNumber evidence="6">1.7.1.4</ecNumber>
    </submittedName>
</protein>
<dbReference type="EMBL" id="LT669839">
    <property type="protein sequence ID" value="SHD76400.1"/>
    <property type="molecule type" value="Genomic_DNA"/>
</dbReference>
<dbReference type="PRINTS" id="PR00411">
    <property type="entry name" value="PNDRDTASEI"/>
</dbReference>
<dbReference type="HOGENOM" id="CLU_003291_4_4_9"/>
<sequence length="410" mass="45422">MKYLVLGASAAGINGAKTLRKLDKNSSITLISVDDKVYSRCMLHLYIGKKRNLETLSFIDKDFFNRNNIEWIKNKRVSKVESKEKKVILEDGTFHEYDKLLIATGSSAAIPPVENLREGKNVFTLRNLEDAMAIDKLIEESKTAVVIGGGLIGIDIAVELINRGLKVHIVEMGSNILPMQLDERSAKTYERELMKRGATILTDKLAQKGVLDSENNVVEVILTDGTRIGTDMVVVAAGVRANADFIEGTNIEFDRGIIVDNRCQTAEEDIYAAGDVCANKPGIWPLAVNEGITAAYNMVGIDKKIESSFGFKNSMNFYGIPTISIGNPNPKDHSYQISIYDDGQIYKKIVHKDGIVYGAIFQNDISYIGPFTKIIGDGIAMDSIDKNIFKIGYGDFFHVKPNGEFEYKII</sequence>
<keyword evidence="3" id="KW-0274">FAD</keyword>
<reference evidence="6 7" key="1">
    <citation type="submission" date="2016-11" db="EMBL/GenBank/DDBJ databases">
        <authorList>
            <person name="Manzoor S."/>
        </authorList>
    </citation>
    <scope>NUCLEOTIDE SEQUENCE [LARGE SCALE GENOMIC DNA]</scope>
    <source>
        <strain evidence="6">Clostridium ultunense strain Esp</strain>
    </source>
</reference>
<keyword evidence="6" id="KW-0560">Oxidoreductase</keyword>
<accession>M1Z7A2</accession>
<dbReference type="Pfam" id="PF07992">
    <property type="entry name" value="Pyr_redox_2"/>
    <property type="match status" value="1"/>
</dbReference>
<evidence type="ECO:0000259" key="4">
    <source>
        <dbReference type="Pfam" id="PF07992"/>
    </source>
</evidence>
<dbReference type="InterPro" id="IPR036188">
    <property type="entry name" value="FAD/NAD-bd_sf"/>
</dbReference>
<evidence type="ECO:0000313" key="6">
    <source>
        <dbReference type="EMBL" id="SHD76400.1"/>
    </source>
</evidence>
<dbReference type="InterPro" id="IPR016156">
    <property type="entry name" value="FAD/NAD-linked_Rdtase_dimer_sf"/>
</dbReference>
<name>M1Z7A2_9FIRM</name>
<evidence type="ECO:0000256" key="3">
    <source>
        <dbReference type="ARBA" id="ARBA00022827"/>
    </source>
</evidence>
<evidence type="ECO:0000256" key="2">
    <source>
        <dbReference type="ARBA" id="ARBA00022630"/>
    </source>
</evidence>
<keyword evidence="7" id="KW-1185">Reference proteome</keyword>
<proteinExistence type="predicted"/>
<feature type="domain" description="FAD/NAD(P)-binding" evidence="4">
    <location>
        <begin position="2"/>
        <end position="291"/>
    </location>
</feature>
<dbReference type="Pfam" id="PF18267">
    <property type="entry name" value="Rubredoxin_C"/>
    <property type="match status" value="1"/>
</dbReference>
<gene>
    <name evidence="6" type="primary">noxA</name>
    <name evidence="6" type="ORF">CUESP1_1025</name>
</gene>
<dbReference type="GO" id="GO:0008942">
    <property type="term" value="F:nitrite reductase [NAD(P)H] activity"/>
    <property type="evidence" value="ECO:0007669"/>
    <property type="project" value="UniProtKB-EC"/>
</dbReference>
<dbReference type="InterPro" id="IPR050260">
    <property type="entry name" value="FAD-bd_OxRdtase"/>
</dbReference>
<evidence type="ECO:0000313" key="7">
    <source>
        <dbReference type="Proteomes" id="UP000245423"/>
    </source>
</evidence>
<dbReference type="PRINTS" id="PR00368">
    <property type="entry name" value="FADPNR"/>
</dbReference>
<dbReference type="Proteomes" id="UP000245423">
    <property type="component" value="Chromosome 1"/>
</dbReference>
<evidence type="ECO:0000256" key="1">
    <source>
        <dbReference type="ARBA" id="ARBA00001974"/>
    </source>
</evidence>
<evidence type="ECO:0000259" key="5">
    <source>
        <dbReference type="Pfam" id="PF18267"/>
    </source>
</evidence>
<dbReference type="RefSeq" id="WP_005583163.1">
    <property type="nucleotide sequence ID" value="NZ_LT669839.1"/>
</dbReference>
<feature type="domain" description="NADH-rubredoxin oxidoreductase C-terminal" evidence="5">
    <location>
        <begin position="313"/>
        <end position="376"/>
    </location>
</feature>
<dbReference type="InterPro" id="IPR023753">
    <property type="entry name" value="FAD/NAD-binding_dom"/>
</dbReference>
<dbReference type="SUPFAM" id="SSF51905">
    <property type="entry name" value="FAD/NAD(P)-binding domain"/>
    <property type="match status" value="1"/>
</dbReference>
<dbReference type="InterPro" id="IPR041575">
    <property type="entry name" value="Rubredoxin_C"/>
</dbReference>
<dbReference type="Gene3D" id="3.30.390.30">
    <property type="match status" value="1"/>
</dbReference>
<organism evidence="6 7">
    <name type="scientific">[Clostridium] ultunense Esp</name>
    <dbReference type="NCBI Taxonomy" id="1288971"/>
    <lineage>
        <taxon>Bacteria</taxon>
        <taxon>Bacillati</taxon>
        <taxon>Bacillota</taxon>
        <taxon>Tissierellia</taxon>
        <taxon>Tissierellales</taxon>
        <taxon>Tepidimicrobiaceae</taxon>
        <taxon>Schnuerera</taxon>
    </lineage>
</organism>